<dbReference type="SUPFAM" id="SSF56672">
    <property type="entry name" value="DNA/RNA polymerases"/>
    <property type="match status" value="1"/>
</dbReference>
<dbReference type="CDD" id="cd09274">
    <property type="entry name" value="RNase_HI_RT_Ty3"/>
    <property type="match status" value="1"/>
</dbReference>
<organism evidence="8 9">
    <name type="scientific">Mucuna pruriens</name>
    <name type="common">Velvet bean</name>
    <name type="synonym">Dolichos pruriens</name>
    <dbReference type="NCBI Taxonomy" id="157652"/>
    <lineage>
        <taxon>Eukaryota</taxon>
        <taxon>Viridiplantae</taxon>
        <taxon>Streptophyta</taxon>
        <taxon>Embryophyta</taxon>
        <taxon>Tracheophyta</taxon>
        <taxon>Spermatophyta</taxon>
        <taxon>Magnoliopsida</taxon>
        <taxon>eudicotyledons</taxon>
        <taxon>Gunneridae</taxon>
        <taxon>Pentapetalae</taxon>
        <taxon>rosids</taxon>
        <taxon>fabids</taxon>
        <taxon>Fabales</taxon>
        <taxon>Fabaceae</taxon>
        <taxon>Papilionoideae</taxon>
        <taxon>50 kb inversion clade</taxon>
        <taxon>NPAAA clade</taxon>
        <taxon>indigoferoid/millettioid clade</taxon>
        <taxon>Phaseoleae</taxon>
        <taxon>Mucuna</taxon>
    </lineage>
</organism>
<dbReference type="Pfam" id="PF17917">
    <property type="entry name" value="RT_RNaseH"/>
    <property type="match status" value="1"/>
</dbReference>
<dbReference type="EMBL" id="QJKJ01005318">
    <property type="protein sequence ID" value="RDX90685.1"/>
    <property type="molecule type" value="Genomic_DNA"/>
</dbReference>
<dbReference type="GO" id="GO:0016787">
    <property type="term" value="F:hydrolase activity"/>
    <property type="evidence" value="ECO:0007669"/>
    <property type="project" value="UniProtKB-KW"/>
</dbReference>
<keyword evidence="1" id="KW-0808">Transferase</keyword>
<dbReference type="InterPro" id="IPR043502">
    <property type="entry name" value="DNA/RNA_pol_sf"/>
</dbReference>
<dbReference type="AlphaFoldDB" id="A0A371GJH5"/>
<accession>A0A371GJH5</accession>
<dbReference type="GO" id="GO:0003964">
    <property type="term" value="F:RNA-directed DNA polymerase activity"/>
    <property type="evidence" value="ECO:0007669"/>
    <property type="project" value="UniProtKB-KW"/>
</dbReference>
<gene>
    <name evidence="8" type="primary">pol</name>
    <name evidence="8" type="ORF">CR513_27426</name>
</gene>
<evidence type="ECO:0000256" key="1">
    <source>
        <dbReference type="ARBA" id="ARBA00022679"/>
    </source>
</evidence>
<reference evidence="8" key="1">
    <citation type="submission" date="2018-05" db="EMBL/GenBank/DDBJ databases">
        <title>Draft genome of Mucuna pruriens seed.</title>
        <authorList>
            <person name="Nnadi N.E."/>
            <person name="Vos R."/>
            <person name="Hasami M.H."/>
            <person name="Devisetty U.K."/>
            <person name="Aguiy J.C."/>
        </authorList>
    </citation>
    <scope>NUCLEOTIDE SEQUENCE [LARGE SCALE GENOMIC DNA]</scope>
    <source>
        <strain evidence="8">JCA_2017</strain>
    </source>
</reference>
<evidence type="ECO:0000259" key="7">
    <source>
        <dbReference type="Pfam" id="PF17917"/>
    </source>
</evidence>
<keyword evidence="6" id="KW-0695">RNA-directed DNA polymerase</keyword>
<feature type="non-terminal residue" evidence="8">
    <location>
        <position position="1"/>
    </location>
</feature>
<feature type="domain" description="Reverse transcriptase RNase H-like" evidence="7">
    <location>
        <begin position="2"/>
        <end position="81"/>
    </location>
</feature>
<dbReference type="InterPro" id="IPR041373">
    <property type="entry name" value="RT_RNaseH"/>
</dbReference>
<dbReference type="GO" id="GO:0004519">
    <property type="term" value="F:endonuclease activity"/>
    <property type="evidence" value="ECO:0007669"/>
    <property type="project" value="UniProtKB-KW"/>
</dbReference>
<keyword evidence="3" id="KW-0540">Nuclease</keyword>
<evidence type="ECO:0000256" key="5">
    <source>
        <dbReference type="ARBA" id="ARBA00022801"/>
    </source>
</evidence>
<keyword evidence="4" id="KW-0255">Endonuclease</keyword>
<evidence type="ECO:0000256" key="4">
    <source>
        <dbReference type="ARBA" id="ARBA00022759"/>
    </source>
</evidence>
<comment type="caution">
    <text evidence="8">The sequence shown here is derived from an EMBL/GenBank/DDBJ whole genome shotgun (WGS) entry which is preliminary data.</text>
</comment>
<keyword evidence="9" id="KW-1185">Reference proteome</keyword>
<evidence type="ECO:0000313" key="9">
    <source>
        <dbReference type="Proteomes" id="UP000257109"/>
    </source>
</evidence>
<keyword evidence="5" id="KW-0378">Hydrolase</keyword>
<dbReference type="PANTHER" id="PTHR34072:SF57">
    <property type="entry name" value="RNA-DIRECTED DNA POLYMERASE"/>
    <property type="match status" value="1"/>
</dbReference>
<proteinExistence type="predicted"/>
<sequence>MCDASNSALRAILGQRVSKQLLVIAYASRTMDPAQMNYTTTEKELLAIVFALDKFRSYLLRSKIIIFSKHTALKFLLKKPDEFDLEIRDKKAKLREESTSLPIRDDFPDKQLLQIDKSEPWFVDICNFLIATMFPPAASKSYKDKIESDAKYYIWDDLDSTMTKSFVSAFRIPRSSRFFIFVIQHLMAAIMDQVRWLKKYSTVGSIGPQFFEMLTNMSRPTNSVSEQEWPSTKGMKCPNSRFCFVKFLTCRVLISWGHSPSPMEILIFSLSLTMCRDGRRLKPPRLMMLKFGVSKALITD</sequence>
<evidence type="ECO:0000313" key="8">
    <source>
        <dbReference type="EMBL" id="RDX90685.1"/>
    </source>
</evidence>
<protein>
    <submittedName>
        <fullName evidence="8">Retrovirus-related Pol polyprotein from transposon opus</fullName>
    </submittedName>
</protein>
<keyword evidence="2" id="KW-0548">Nucleotidyltransferase</keyword>
<dbReference type="Gene3D" id="3.10.20.370">
    <property type="match status" value="1"/>
</dbReference>
<dbReference type="Proteomes" id="UP000257109">
    <property type="component" value="Unassembled WGS sequence"/>
</dbReference>
<name>A0A371GJH5_MUCPR</name>
<evidence type="ECO:0000256" key="6">
    <source>
        <dbReference type="ARBA" id="ARBA00022918"/>
    </source>
</evidence>
<evidence type="ECO:0000256" key="2">
    <source>
        <dbReference type="ARBA" id="ARBA00022695"/>
    </source>
</evidence>
<evidence type="ECO:0000256" key="3">
    <source>
        <dbReference type="ARBA" id="ARBA00022722"/>
    </source>
</evidence>
<dbReference type="FunFam" id="3.10.20.370:FF:000001">
    <property type="entry name" value="Retrovirus-related Pol polyprotein from transposon 17.6-like protein"/>
    <property type="match status" value="1"/>
</dbReference>
<dbReference type="PANTHER" id="PTHR34072">
    <property type="entry name" value="ENZYMATIC POLYPROTEIN-RELATED"/>
    <property type="match status" value="1"/>
</dbReference>